<feature type="domain" description="HTH luxR-type" evidence="5">
    <location>
        <begin position="228"/>
        <end position="293"/>
    </location>
</feature>
<evidence type="ECO:0000256" key="4">
    <source>
        <dbReference type="SAM" id="MobiDB-lite"/>
    </source>
</evidence>
<reference evidence="6" key="1">
    <citation type="journal article" date="2014" name="Int. J. Syst. Evol. Microbiol.">
        <title>Complete genome sequence of Corynebacterium casei LMG S-19264T (=DSM 44701T), isolated from a smear-ripened cheese.</title>
        <authorList>
            <consortium name="US DOE Joint Genome Institute (JGI-PGF)"/>
            <person name="Walter F."/>
            <person name="Albersmeier A."/>
            <person name="Kalinowski J."/>
            <person name="Ruckert C."/>
        </authorList>
    </citation>
    <scope>NUCLEOTIDE SEQUENCE</scope>
    <source>
        <strain evidence="6">CGMCC 1.15794</strain>
    </source>
</reference>
<gene>
    <name evidence="6" type="ORF">GCM10010921_18290</name>
</gene>
<dbReference type="RefSeq" id="WP_188755968.1">
    <property type="nucleotide sequence ID" value="NZ_BMJY01000006.1"/>
</dbReference>
<organism evidence="6 7">
    <name type="scientific">Microbacterium album</name>
    <dbReference type="NCBI Taxonomy" id="2053191"/>
    <lineage>
        <taxon>Bacteria</taxon>
        <taxon>Bacillati</taxon>
        <taxon>Actinomycetota</taxon>
        <taxon>Actinomycetes</taxon>
        <taxon>Micrococcales</taxon>
        <taxon>Microbacteriaceae</taxon>
        <taxon>Microbacterium</taxon>
    </lineage>
</organism>
<dbReference type="Gene3D" id="1.10.10.10">
    <property type="entry name" value="Winged helix-like DNA-binding domain superfamily/Winged helix DNA-binding domain"/>
    <property type="match status" value="1"/>
</dbReference>
<keyword evidence="1" id="KW-0805">Transcription regulation</keyword>
<dbReference type="AlphaFoldDB" id="A0A917IE76"/>
<protein>
    <submittedName>
        <fullName evidence="6">Helix-turn-helix transcriptional regulator</fullName>
    </submittedName>
</protein>
<dbReference type="PROSITE" id="PS50043">
    <property type="entry name" value="HTH_LUXR_2"/>
    <property type="match status" value="1"/>
</dbReference>
<accession>A0A917IE76</accession>
<reference evidence="6" key="2">
    <citation type="submission" date="2020-09" db="EMBL/GenBank/DDBJ databases">
        <authorList>
            <person name="Sun Q."/>
            <person name="Zhou Y."/>
        </authorList>
    </citation>
    <scope>NUCLEOTIDE SEQUENCE</scope>
    <source>
        <strain evidence="6">CGMCC 1.15794</strain>
    </source>
</reference>
<evidence type="ECO:0000256" key="2">
    <source>
        <dbReference type="ARBA" id="ARBA00023125"/>
    </source>
</evidence>
<evidence type="ECO:0000313" key="7">
    <source>
        <dbReference type="Proteomes" id="UP000657592"/>
    </source>
</evidence>
<dbReference type="EMBL" id="BMJY01000006">
    <property type="protein sequence ID" value="GGH43951.1"/>
    <property type="molecule type" value="Genomic_DNA"/>
</dbReference>
<evidence type="ECO:0000313" key="6">
    <source>
        <dbReference type="EMBL" id="GGH43951.1"/>
    </source>
</evidence>
<comment type="caution">
    <text evidence="6">The sequence shown here is derived from an EMBL/GenBank/DDBJ whole genome shotgun (WGS) entry which is preliminary data.</text>
</comment>
<dbReference type="Pfam" id="PF00196">
    <property type="entry name" value="GerE"/>
    <property type="match status" value="1"/>
</dbReference>
<dbReference type="PANTHER" id="PTHR44688:SF16">
    <property type="entry name" value="DNA-BINDING TRANSCRIPTIONAL ACTIVATOR DEVR_DOSR"/>
    <property type="match status" value="1"/>
</dbReference>
<proteinExistence type="predicted"/>
<sequence>MTLQEQRADDRRLVADAVRELARQTRFPVAFGGLFEDGAARMTAFLGNHTNALEGLAVKIERGLGGRAMQELRPRMTGDYRSARQITHDYDRYILGEGIGTLLAAPIIVEGQPRGVLYGGTWGPWGVGDVSAAPAMRVADAVATELRVRAEVDRRVAALRDVTPHDTHSVSRAPEPLSASQREELRESYAELRRITADVADADIRGRLEELERKLASLSGLPEASAAVKKSDVKLSPREIDVLARVALGETNAEIGALLGLREATVKAYLSSAMAKLGASTRHAAVARSRKWGLLP</sequence>
<evidence type="ECO:0000256" key="3">
    <source>
        <dbReference type="ARBA" id="ARBA00023163"/>
    </source>
</evidence>
<name>A0A917IE76_9MICO</name>
<evidence type="ECO:0000256" key="1">
    <source>
        <dbReference type="ARBA" id="ARBA00023015"/>
    </source>
</evidence>
<dbReference type="InterPro" id="IPR036388">
    <property type="entry name" value="WH-like_DNA-bd_sf"/>
</dbReference>
<dbReference type="SUPFAM" id="SSF55781">
    <property type="entry name" value="GAF domain-like"/>
    <property type="match status" value="1"/>
</dbReference>
<dbReference type="InterPro" id="IPR029016">
    <property type="entry name" value="GAF-like_dom_sf"/>
</dbReference>
<dbReference type="GO" id="GO:0006355">
    <property type="term" value="P:regulation of DNA-templated transcription"/>
    <property type="evidence" value="ECO:0007669"/>
    <property type="project" value="InterPro"/>
</dbReference>
<feature type="region of interest" description="Disordered" evidence="4">
    <location>
        <begin position="161"/>
        <end position="183"/>
    </location>
</feature>
<keyword evidence="3" id="KW-0804">Transcription</keyword>
<evidence type="ECO:0000259" key="5">
    <source>
        <dbReference type="PROSITE" id="PS50043"/>
    </source>
</evidence>
<keyword evidence="2" id="KW-0238">DNA-binding</keyword>
<dbReference type="InterPro" id="IPR000792">
    <property type="entry name" value="Tscrpt_reg_LuxR_C"/>
</dbReference>
<dbReference type="PROSITE" id="PS00622">
    <property type="entry name" value="HTH_LUXR_1"/>
    <property type="match status" value="1"/>
</dbReference>
<dbReference type="SUPFAM" id="SSF46894">
    <property type="entry name" value="C-terminal effector domain of the bipartite response regulators"/>
    <property type="match status" value="1"/>
</dbReference>
<keyword evidence="7" id="KW-1185">Reference proteome</keyword>
<dbReference type="GO" id="GO:0003677">
    <property type="term" value="F:DNA binding"/>
    <property type="evidence" value="ECO:0007669"/>
    <property type="project" value="UniProtKB-KW"/>
</dbReference>
<dbReference type="InterPro" id="IPR016032">
    <property type="entry name" value="Sig_transdc_resp-reg_C-effctor"/>
</dbReference>
<dbReference type="PANTHER" id="PTHR44688">
    <property type="entry name" value="DNA-BINDING TRANSCRIPTIONAL ACTIVATOR DEVR_DOSR"/>
    <property type="match status" value="1"/>
</dbReference>
<dbReference type="CDD" id="cd06170">
    <property type="entry name" value="LuxR_C_like"/>
    <property type="match status" value="1"/>
</dbReference>
<dbReference type="PRINTS" id="PR00038">
    <property type="entry name" value="HTHLUXR"/>
</dbReference>
<dbReference type="Gene3D" id="3.30.450.40">
    <property type="match status" value="1"/>
</dbReference>
<dbReference type="SMART" id="SM00421">
    <property type="entry name" value="HTH_LUXR"/>
    <property type="match status" value="1"/>
</dbReference>
<dbReference type="Proteomes" id="UP000657592">
    <property type="component" value="Unassembled WGS sequence"/>
</dbReference>